<proteinExistence type="predicted"/>
<evidence type="ECO:0000313" key="3">
    <source>
        <dbReference type="Proteomes" id="UP001595616"/>
    </source>
</evidence>
<dbReference type="RefSeq" id="WP_379839266.1">
    <property type="nucleotide sequence ID" value="NZ_JBHRYQ010000001.1"/>
</dbReference>
<name>A0ABV7YZM9_9BACT</name>
<dbReference type="PROSITE" id="PS51502">
    <property type="entry name" value="S_R_A_B_BARREL"/>
    <property type="match status" value="1"/>
</dbReference>
<dbReference type="EMBL" id="JBHRYQ010000001">
    <property type="protein sequence ID" value="MFC3812396.1"/>
    <property type="molecule type" value="Genomic_DNA"/>
</dbReference>
<dbReference type="Proteomes" id="UP001595616">
    <property type="component" value="Unassembled WGS sequence"/>
</dbReference>
<dbReference type="InterPro" id="IPR013097">
    <property type="entry name" value="Dabb"/>
</dbReference>
<dbReference type="SMART" id="SM00886">
    <property type="entry name" value="Dabb"/>
    <property type="match status" value="1"/>
</dbReference>
<dbReference type="Gene3D" id="3.30.70.100">
    <property type="match status" value="1"/>
</dbReference>
<dbReference type="PROSITE" id="PS51318">
    <property type="entry name" value="TAT"/>
    <property type="match status" value="1"/>
</dbReference>
<keyword evidence="3" id="KW-1185">Reference proteome</keyword>
<protein>
    <submittedName>
        <fullName evidence="2">Dabb family protein</fullName>
    </submittedName>
</protein>
<evidence type="ECO:0000313" key="2">
    <source>
        <dbReference type="EMBL" id="MFC3812396.1"/>
    </source>
</evidence>
<reference evidence="3" key="1">
    <citation type="journal article" date="2019" name="Int. J. Syst. Evol. Microbiol.">
        <title>The Global Catalogue of Microorganisms (GCM) 10K type strain sequencing project: providing services to taxonomists for standard genome sequencing and annotation.</title>
        <authorList>
            <consortium name="The Broad Institute Genomics Platform"/>
            <consortium name="The Broad Institute Genome Sequencing Center for Infectious Disease"/>
            <person name="Wu L."/>
            <person name="Ma J."/>
        </authorList>
    </citation>
    <scope>NUCLEOTIDE SEQUENCE [LARGE SCALE GENOMIC DNA]</scope>
    <source>
        <strain evidence="3">CECT 7956</strain>
    </source>
</reference>
<evidence type="ECO:0000259" key="1">
    <source>
        <dbReference type="PROSITE" id="PS51502"/>
    </source>
</evidence>
<dbReference type="InterPro" id="IPR011008">
    <property type="entry name" value="Dimeric_a/b-barrel"/>
</dbReference>
<dbReference type="Pfam" id="PF07876">
    <property type="entry name" value="Dabb"/>
    <property type="match status" value="1"/>
</dbReference>
<dbReference type="InterPro" id="IPR006311">
    <property type="entry name" value="TAT_signal"/>
</dbReference>
<gene>
    <name evidence="2" type="ORF">ACFOOI_17175</name>
</gene>
<comment type="caution">
    <text evidence="2">The sequence shown here is derived from an EMBL/GenBank/DDBJ whole genome shotgun (WGS) entry which is preliminary data.</text>
</comment>
<feature type="domain" description="Stress-response A/B barrel" evidence="1">
    <location>
        <begin position="35"/>
        <end position="129"/>
    </location>
</feature>
<organism evidence="2 3">
    <name type="scientific">Lacihabitans lacunae</name>
    <dbReference type="NCBI Taxonomy" id="1028214"/>
    <lineage>
        <taxon>Bacteria</taxon>
        <taxon>Pseudomonadati</taxon>
        <taxon>Bacteroidota</taxon>
        <taxon>Cytophagia</taxon>
        <taxon>Cytophagales</taxon>
        <taxon>Leadbetterellaceae</taxon>
        <taxon>Lacihabitans</taxon>
    </lineage>
</organism>
<accession>A0ABV7YZM9</accession>
<sequence>MKNNRRDFIIKAGLGAVAALPLAAVAKAPESKERFVHHVYFYLKEDNAANRAKLTEGLLKLSKVPTIKLFHIGEAAPTTRDVIVRDYSLSWLCFFENLEEEEIYQKHPIHLKFIADYGYLWSKVNVYDSIGPKR</sequence>
<dbReference type="SUPFAM" id="SSF54909">
    <property type="entry name" value="Dimeric alpha+beta barrel"/>
    <property type="match status" value="1"/>
</dbReference>